<dbReference type="PROSITE" id="PS00242">
    <property type="entry name" value="INTEGRIN_ALPHA"/>
    <property type="match status" value="1"/>
</dbReference>
<dbReference type="InterPro" id="IPR032695">
    <property type="entry name" value="Integrin_dom_sf"/>
</dbReference>
<dbReference type="InterPro" id="IPR013649">
    <property type="entry name" value="Integrin_alpha_Ig-like_1"/>
</dbReference>
<reference evidence="19 20" key="1">
    <citation type="submission" date="2024-06" db="EMBL/GenBank/DDBJ databases">
        <title>The draft genome of Grus japonensis, version 3.</title>
        <authorList>
            <person name="Nabeshima K."/>
            <person name="Suzuki S."/>
            <person name="Onuma M."/>
        </authorList>
    </citation>
    <scope>NUCLEOTIDE SEQUENCE [LARGE SCALE GENOMIC DNA]</scope>
    <source>
        <strain evidence="19 20">451A</strain>
    </source>
</reference>
<accession>A0ABC9Y0R6</accession>
<dbReference type="InterPro" id="IPR036465">
    <property type="entry name" value="vWFA_dom_sf"/>
</dbReference>
<evidence type="ECO:0000256" key="3">
    <source>
        <dbReference type="ARBA" id="ARBA00022692"/>
    </source>
</evidence>
<dbReference type="PANTHER" id="PTHR23220:SF84">
    <property type="entry name" value="INTEGRIN ALPHA-L"/>
    <property type="match status" value="1"/>
</dbReference>
<feature type="region of interest" description="Disordered" evidence="17">
    <location>
        <begin position="451"/>
        <end position="478"/>
    </location>
</feature>
<evidence type="ECO:0000313" key="19">
    <source>
        <dbReference type="EMBL" id="GAB0202377.1"/>
    </source>
</evidence>
<comment type="caution">
    <text evidence="19">The sequence shown here is derived from an EMBL/GenBank/DDBJ whole genome shotgun (WGS) entry which is preliminary data.</text>
</comment>
<evidence type="ECO:0000256" key="11">
    <source>
        <dbReference type="ARBA" id="ARBA00023136"/>
    </source>
</evidence>
<evidence type="ECO:0000256" key="15">
    <source>
        <dbReference type="PROSITE-ProRule" id="PRU00803"/>
    </source>
</evidence>
<dbReference type="AlphaFoldDB" id="A0ABC9Y0R6"/>
<dbReference type="Gene3D" id="2.60.40.1530">
    <property type="entry name" value="ntegrin, alpha v. Chain A, domain 4"/>
    <property type="match status" value="1"/>
</dbReference>
<feature type="transmembrane region" description="Helical" evidence="16">
    <location>
        <begin position="687"/>
        <end position="709"/>
    </location>
</feature>
<dbReference type="SMART" id="SM00191">
    <property type="entry name" value="Int_alpha"/>
    <property type="match status" value="4"/>
</dbReference>
<dbReference type="Pfam" id="PF01839">
    <property type="entry name" value="FG-GAP"/>
    <property type="match status" value="1"/>
</dbReference>
<comment type="similarity">
    <text evidence="2 16">Belongs to the integrin alpha chain family.</text>
</comment>
<feature type="repeat" description="FG-GAP" evidence="15">
    <location>
        <begin position="341"/>
        <end position="401"/>
    </location>
</feature>
<keyword evidence="13 16" id="KW-0675">Receptor</keyword>
<keyword evidence="12" id="KW-1015">Disulfide bond</keyword>
<evidence type="ECO:0000256" key="5">
    <source>
        <dbReference type="ARBA" id="ARBA00022729"/>
    </source>
</evidence>
<proteinExistence type="inferred from homology"/>
<dbReference type="PROSITE" id="PS50234">
    <property type="entry name" value="VWFA"/>
    <property type="match status" value="1"/>
</dbReference>
<dbReference type="InterPro" id="IPR013517">
    <property type="entry name" value="FG-GAP"/>
</dbReference>
<dbReference type="Gene3D" id="2.130.10.130">
    <property type="entry name" value="Integrin alpha, N-terminal"/>
    <property type="match status" value="1"/>
</dbReference>
<dbReference type="InterPro" id="IPR028994">
    <property type="entry name" value="Integrin_alpha_N"/>
</dbReference>
<keyword evidence="9 16" id="KW-1133">Transmembrane helix</keyword>
<feature type="compositionally biased region" description="Acidic residues" evidence="17">
    <location>
        <begin position="733"/>
        <end position="742"/>
    </location>
</feature>
<comment type="subcellular location">
    <subcellularLocation>
        <location evidence="1 16">Membrane</location>
        <topology evidence="1 16">Single-pass type I membrane protein</topology>
    </subcellularLocation>
</comment>
<keyword evidence="3 16" id="KW-0812">Transmembrane</keyword>
<keyword evidence="14" id="KW-0325">Glycoprotein</keyword>
<keyword evidence="10 16" id="KW-0401">Integrin</keyword>
<evidence type="ECO:0000256" key="7">
    <source>
        <dbReference type="ARBA" id="ARBA00022837"/>
    </source>
</evidence>
<evidence type="ECO:0000256" key="16">
    <source>
        <dbReference type="RuleBase" id="RU003762"/>
    </source>
</evidence>
<dbReference type="Gene3D" id="2.60.40.1460">
    <property type="entry name" value="Integrin domains. Chain A, domain 2"/>
    <property type="match status" value="1"/>
</dbReference>
<keyword evidence="4" id="KW-0479">Metal-binding</keyword>
<dbReference type="InterPro" id="IPR000413">
    <property type="entry name" value="Integrin_alpha"/>
</dbReference>
<dbReference type="InterPro" id="IPR013519">
    <property type="entry name" value="Int_alpha_beta-p"/>
</dbReference>
<dbReference type="Gene3D" id="1.20.5.930">
    <property type="entry name" value="Bicelle-embedded integrin alpha(iib) transmembrane segment"/>
    <property type="match status" value="1"/>
</dbReference>
<feature type="domain" description="VWFA" evidence="18">
    <location>
        <begin position="1"/>
        <end position="73"/>
    </location>
</feature>
<evidence type="ECO:0000259" key="18">
    <source>
        <dbReference type="PROSITE" id="PS50234"/>
    </source>
</evidence>
<keyword evidence="8 16" id="KW-0130">Cell adhesion</keyword>
<protein>
    <submittedName>
        <fullName evidence="19">Integrin alpha-L-like</fullName>
    </submittedName>
</protein>
<evidence type="ECO:0000313" key="20">
    <source>
        <dbReference type="Proteomes" id="UP001623348"/>
    </source>
</evidence>
<feature type="compositionally biased region" description="Basic and acidic residues" evidence="17">
    <location>
        <begin position="723"/>
        <end position="732"/>
    </location>
</feature>
<sequence>MIIITDGDATDEDNGSVREAEERGIIRYIIGVGNNFNSPDTRLYLSQFASRPSAEFVKVLDSFEKLRGLFRELQAKIYDIEGTSDLNRFHLELCSSGMSVQVVHGRRVTGAVGADNWAGGLVELEVDKENETFVASPTLEENVTDTYLGTWGDHGDLILETKLTTVTLTLVTTVTSIPTGYAVAGLHVPGRALVAAGAPRHHHIGAVVLFEVPEDTGSWRVLQTFSGEQVGSYFGATLCALDQDGVTVTLLVGAPTYFDGRRGGRVHLYRWQKDALELAGELWGSPGHPLGRFGASLAALGDLNGDNFPEVAVGAPMEDDDRGAIYIFLGQPGGLENHYSQRLEGQVVAPGLRFFGQAMDGVKDLTGDGLVDLAVGLDGHVVVLRSRPVLSVTPEVTFDPAQIPTRAVDCSDVTGTRVTLRLCVATRLDTPSYTGDLTTPLQFRLELDPQRARGRGDFGDGQRGRGGQLPAGEGRSCKDEQLSIPPCLEDFITPIRVSIAISLPHGDPQGPILRPDTPPTWTEVTVELMFDILQNSSWGENVGLTATVSSDNEPPGTLRDNSVSWNVSVRFALSLVATWQDDSTPYLNFSSRRPEDKMLQHRYRLDTLLPLPHGSPQPELTVYVLVPHTLPHKVEVPAPKVQMLRPFRCPTAPLPHGVTVTLSATLSPPRDIQGFTEVELLHEVDPLPVYVGGGVGGLLLLLLIILGLSKCGFFRRNYRERLDQEGEGREGEGQEGEGEDPPSGETAGEGETPP</sequence>
<dbReference type="InterPro" id="IPR018184">
    <property type="entry name" value="Integrin_alpha_C_CS"/>
</dbReference>
<dbReference type="GO" id="GO:0007155">
    <property type="term" value="P:cell adhesion"/>
    <property type="evidence" value="ECO:0007669"/>
    <property type="project" value="UniProtKB-KW"/>
</dbReference>
<evidence type="ECO:0000256" key="10">
    <source>
        <dbReference type="ARBA" id="ARBA00023037"/>
    </source>
</evidence>
<dbReference type="InterPro" id="IPR002035">
    <property type="entry name" value="VWF_A"/>
</dbReference>
<feature type="region of interest" description="Disordered" evidence="17">
    <location>
        <begin position="723"/>
        <end position="754"/>
    </location>
</feature>
<evidence type="ECO:0000256" key="14">
    <source>
        <dbReference type="ARBA" id="ARBA00023180"/>
    </source>
</evidence>
<feature type="repeat" description="FG-GAP" evidence="15">
    <location>
        <begin position="279"/>
        <end position="337"/>
    </location>
</feature>
<keyword evidence="7" id="KW-0106">Calcium</keyword>
<organism evidence="19 20">
    <name type="scientific">Grus japonensis</name>
    <name type="common">Japanese crane</name>
    <name type="synonym">Red-crowned crane</name>
    <dbReference type="NCBI Taxonomy" id="30415"/>
    <lineage>
        <taxon>Eukaryota</taxon>
        <taxon>Metazoa</taxon>
        <taxon>Chordata</taxon>
        <taxon>Craniata</taxon>
        <taxon>Vertebrata</taxon>
        <taxon>Euteleostomi</taxon>
        <taxon>Archelosauria</taxon>
        <taxon>Archosauria</taxon>
        <taxon>Dinosauria</taxon>
        <taxon>Saurischia</taxon>
        <taxon>Theropoda</taxon>
        <taxon>Coelurosauria</taxon>
        <taxon>Aves</taxon>
        <taxon>Neognathae</taxon>
        <taxon>Neoaves</taxon>
        <taxon>Gruiformes</taxon>
        <taxon>Gruidae</taxon>
        <taxon>Grus</taxon>
    </lineage>
</organism>
<evidence type="ECO:0000256" key="1">
    <source>
        <dbReference type="ARBA" id="ARBA00004479"/>
    </source>
</evidence>
<dbReference type="GO" id="GO:0046872">
    <property type="term" value="F:metal ion binding"/>
    <property type="evidence" value="ECO:0007669"/>
    <property type="project" value="UniProtKB-KW"/>
</dbReference>
<dbReference type="GO" id="GO:0016020">
    <property type="term" value="C:membrane"/>
    <property type="evidence" value="ECO:0007669"/>
    <property type="project" value="UniProtKB-SubCell"/>
</dbReference>
<evidence type="ECO:0000256" key="8">
    <source>
        <dbReference type="ARBA" id="ARBA00022889"/>
    </source>
</evidence>
<evidence type="ECO:0000256" key="13">
    <source>
        <dbReference type="ARBA" id="ARBA00023170"/>
    </source>
</evidence>
<feature type="repeat" description="FG-GAP" evidence="15">
    <location>
        <begin position="220"/>
        <end position="278"/>
    </location>
</feature>
<keyword evidence="20" id="KW-1185">Reference proteome</keyword>
<dbReference type="PRINTS" id="PR01185">
    <property type="entry name" value="INTEGRINA"/>
</dbReference>
<evidence type="ECO:0000256" key="4">
    <source>
        <dbReference type="ARBA" id="ARBA00022723"/>
    </source>
</evidence>
<keyword evidence="5" id="KW-0732">Signal</keyword>
<dbReference type="GO" id="GO:0007229">
    <property type="term" value="P:integrin-mediated signaling pathway"/>
    <property type="evidence" value="ECO:0007669"/>
    <property type="project" value="UniProtKB-KW"/>
</dbReference>
<dbReference type="PANTHER" id="PTHR23220">
    <property type="entry name" value="INTEGRIN ALPHA"/>
    <property type="match status" value="1"/>
</dbReference>
<dbReference type="Proteomes" id="UP001623348">
    <property type="component" value="Unassembled WGS sequence"/>
</dbReference>
<keyword evidence="11 16" id="KW-0472">Membrane</keyword>
<dbReference type="EMBL" id="BAAFJT010000039">
    <property type="protein sequence ID" value="GAB0202377.1"/>
    <property type="molecule type" value="Genomic_DNA"/>
</dbReference>
<evidence type="ECO:0000256" key="2">
    <source>
        <dbReference type="ARBA" id="ARBA00008054"/>
    </source>
</evidence>
<dbReference type="Pfam" id="PF00092">
    <property type="entry name" value="VWA"/>
    <property type="match status" value="1"/>
</dbReference>
<dbReference type="SUPFAM" id="SSF69318">
    <property type="entry name" value="Integrin alpha N-terminal domain"/>
    <property type="match status" value="1"/>
</dbReference>
<keyword evidence="6" id="KW-0677">Repeat</keyword>
<dbReference type="PROSITE" id="PS51470">
    <property type="entry name" value="FG_GAP"/>
    <property type="match status" value="3"/>
</dbReference>
<dbReference type="SUPFAM" id="SSF69179">
    <property type="entry name" value="Integrin domains"/>
    <property type="match status" value="1"/>
</dbReference>
<evidence type="ECO:0000256" key="17">
    <source>
        <dbReference type="SAM" id="MobiDB-lite"/>
    </source>
</evidence>
<evidence type="ECO:0000256" key="6">
    <source>
        <dbReference type="ARBA" id="ARBA00022737"/>
    </source>
</evidence>
<dbReference type="Pfam" id="PF08441">
    <property type="entry name" value="Integrin_A_Ig_1"/>
    <property type="match status" value="1"/>
</dbReference>
<evidence type="ECO:0000256" key="12">
    <source>
        <dbReference type="ARBA" id="ARBA00023157"/>
    </source>
</evidence>
<name>A0ABC9Y0R6_GRUJA</name>
<gene>
    <name evidence="19" type="ORF">GRJ2_002703300</name>
</gene>
<evidence type="ECO:0000256" key="9">
    <source>
        <dbReference type="ARBA" id="ARBA00022989"/>
    </source>
</evidence>
<feature type="compositionally biased region" description="Basic and acidic residues" evidence="17">
    <location>
        <begin position="451"/>
        <end position="463"/>
    </location>
</feature>
<dbReference type="SUPFAM" id="SSF53300">
    <property type="entry name" value="vWA-like"/>
    <property type="match status" value="1"/>
</dbReference>